<evidence type="ECO:0000259" key="2">
    <source>
        <dbReference type="Pfam" id="PF09994"/>
    </source>
</evidence>
<dbReference type="PANTHER" id="PTHR33840:SF1">
    <property type="entry name" value="TLE1 PHOSPHOLIPASE DOMAIN-CONTAINING PROTEIN"/>
    <property type="match status" value="1"/>
</dbReference>
<evidence type="ECO:0000256" key="1">
    <source>
        <dbReference type="SAM" id="MobiDB-lite"/>
    </source>
</evidence>
<dbReference type="InterPro" id="IPR018712">
    <property type="entry name" value="Tle1-like_cat"/>
</dbReference>
<proteinExistence type="predicted"/>
<evidence type="ECO:0000313" key="3">
    <source>
        <dbReference type="EMBL" id="GEP52942.1"/>
    </source>
</evidence>
<dbReference type="OrthoDB" id="4378831at2"/>
<dbReference type="SUPFAM" id="SSF53474">
    <property type="entry name" value="alpha/beta-Hydrolases"/>
    <property type="match status" value="1"/>
</dbReference>
<accession>A0A512N1T1</accession>
<sequence length="406" mass="45952">MSKKIVICCDGTGNEIGKKISNVLKLYRILKRTDAQRVYYNPGVGTIGQQNAWQRFRQNASAVFGLATGYGLDNDILSAYRFLAETYEPGDKVYLFGFSRGAYTVRALAAFTHVMGLLPRDQLNLATYALSAYKRASSDSQKSSDTDEREVKSEQLAAAWDFSRVAGGRPIRIEFIGVWDTVASVIVPRTDRLLPNLQTLRFTRTNPSVRIFRQAIAIDERRRMFRLNRWIDPQPYQDNPFDRASAVEQNIRQVWFAGVHSDVGGGYAEEESALSKYPLIWMIQQASDAGLDMNDGMLRRLAFGQGKAGDKYQYAKPDATADMHDSMNAAWRVLEWLPKRARWRDDKSLPTSGWYLPRSEPRLIPEGAILHHSVIERKEKRGYGPPNLPAKFEVEGKTQLELGNST</sequence>
<feature type="region of interest" description="Disordered" evidence="1">
    <location>
        <begin position="380"/>
        <end position="406"/>
    </location>
</feature>
<dbReference type="PANTHER" id="PTHR33840">
    <property type="match status" value="1"/>
</dbReference>
<dbReference type="Proteomes" id="UP000321058">
    <property type="component" value="Unassembled WGS sequence"/>
</dbReference>
<dbReference type="RefSeq" id="WP_147145082.1">
    <property type="nucleotide sequence ID" value="NZ_BKAJ01000003.1"/>
</dbReference>
<dbReference type="Gene3D" id="3.40.50.1820">
    <property type="entry name" value="alpha/beta hydrolase"/>
    <property type="match status" value="1"/>
</dbReference>
<reference evidence="3 4" key="1">
    <citation type="submission" date="2019-07" db="EMBL/GenBank/DDBJ databases">
        <title>Whole genome shotgun sequence of Reyranella soli NBRC 108950.</title>
        <authorList>
            <person name="Hosoyama A."/>
            <person name="Uohara A."/>
            <person name="Ohji S."/>
            <person name="Ichikawa N."/>
        </authorList>
    </citation>
    <scope>NUCLEOTIDE SEQUENCE [LARGE SCALE GENOMIC DNA]</scope>
    <source>
        <strain evidence="3 4">NBRC 108950</strain>
    </source>
</reference>
<keyword evidence="4" id="KW-1185">Reference proteome</keyword>
<dbReference type="InterPro" id="IPR029058">
    <property type="entry name" value="AB_hydrolase_fold"/>
</dbReference>
<evidence type="ECO:0000313" key="4">
    <source>
        <dbReference type="Proteomes" id="UP000321058"/>
    </source>
</evidence>
<comment type="caution">
    <text evidence="3">The sequence shown here is derived from an EMBL/GenBank/DDBJ whole genome shotgun (WGS) entry which is preliminary data.</text>
</comment>
<protein>
    <recommendedName>
        <fullName evidence="2">T6SS Phospholipase effector Tle1-like catalytic domain-containing protein</fullName>
    </recommendedName>
</protein>
<feature type="domain" description="T6SS Phospholipase effector Tle1-like catalytic" evidence="2">
    <location>
        <begin position="3"/>
        <end position="285"/>
    </location>
</feature>
<dbReference type="AlphaFoldDB" id="A0A512N1T1"/>
<name>A0A512N1T1_9HYPH</name>
<dbReference type="EMBL" id="BKAJ01000003">
    <property type="protein sequence ID" value="GEP52942.1"/>
    <property type="molecule type" value="Genomic_DNA"/>
</dbReference>
<organism evidence="3 4">
    <name type="scientific">Reyranella soli</name>
    <dbReference type="NCBI Taxonomy" id="1230389"/>
    <lineage>
        <taxon>Bacteria</taxon>
        <taxon>Pseudomonadati</taxon>
        <taxon>Pseudomonadota</taxon>
        <taxon>Alphaproteobacteria</taxon>
        <taxon>Hyphomicrobiales</taxon>
        <taxon>Reyranellaceae</taxon>
        <taxon>Reyranella</taxon>
    </lineage>
</organism>
<gene>
    <name evidence="3" type="ORF">RSO01_01080</name>
</gene>
<dbReference type="Pfam" id="PF09994">
    <property type="entry name" value="T6SS_Tle1-like_cat"/>
    <property type="match status" value="1"/>
</dbReference>